<dbReference type="EMBL" id="JAIWYP010000016">
    <property type="protein sequence ID" value="KAH3694406.1"/>
    <property type="molecule type" value="Genomic_DNA"/>
</dbReference>
<organism evidence="3 4">
    <name type="scientific">Dreissena polymorpha</name>
    <name type="common">Zebra mussel</name>
    <name type="synonym">Mytilus polymorpha</name>
    <dbReference type="NCBI Taxonomy" id="45954"/>
    <lineage>
        <taxon>Eukaryota</taxon>
        <taxon>Metazoa</taxon>
        <taxon>Spiralia</taxon>
        <taxon>Lophotrochozoa</taxon>
        <taxon>Mollusca</taxon>
        <taxon>Bivalvia</taxon>
        <taxon>Autobranchia</taxon>
        <taxon>Heteroconchia</taxon>
        <taxon>Euheterodonta</taxon>
        <taxon>Imparidentia</taxon>
        <taxon>Neoheterodontei</taxon>
        <taxon>Myida</taxon>
        <taxon>Dreissenoidea</taxon>
        <taxon>Dreissenidae</taxon>
        <taxon>Dreissena</taxon>
    </lineage>
</organism>
<name>A0A9D4LWC3_DREPO</name>
<dbReference type="AlphaFoldDB" id="A0A9D4LWC3"/>
<comment type="caution">
    <text evidence="3">The sequence shown here is derived from an EMBL/GenBank/DDBJ whole genome shotgun (WGS) entry which is preliminary data.</text>
</comment>
<accession>A0A9D4LWC3</accession>
<proteinExistence type="predicted"/>
<evidence type="ECO:0000256" key="1">
    <source>
        <dbReference type="SAM" id="MobiDB-lite"/>
    </source>
</evidence>
<reference evidence="3" key="2">
    <citation type="submission" date="2020-11" db="EMBL/GenBank/DDBJ databases">
        <authorList>
            <person name="McCartney M.A."/>
            <person name="Auch B."/>
            <person name="Kono T."/>
            <person name="Mallez S."/>
            <person name="Becker A."/>
            <person name="Gohl D.M."/>
            <person name="Silverstein K.A.T."/>
            <person name="Koren S."/>
            <person name="Bechman K.B."/>
            <person name="Herman A."/>
            <person name="Abrahante J.E."/>
            <person name="Garbe J."/>
        </authorList>
    </citation>
    <scope>NUCLEOTIDE SEQUENCE</scope>
    <source>
        <strain evidence="3">Duluth1</strain>
        <tissue evidence="3">Whole animal</tissue>
    </source>
</reference>
<evidence type="ECO:0000313" key="3">
    <source>
        <dbReference type="EMBL" id="KAH3864942.1"/>
    </source>
</evidence>
<sequence length="68" mass="7589">MGLTHGTYETEGASSPSPATWRPSKKSPYRYVKIKATQQKEALKLCEVQVKVPRPPCKNVVTDKCIIN</sequence>
<evidence type="ECO:0000313" key="4">
    <source>
        <dbReference type="Proteomes" id="UP000828390"/>
    </source>
</evidence>
<dbReference type="Proteomes" id="UP000828390">
    <property type="component" value="Unassembled WGS sequence"/>
</dbReference>
<evidence type="ECO:0000313" key="2">
    <source>
        <dbReference type="EMBL" id="KAH3694406.1"/>
    </source>
</evidence>
<reference evidence="3" key="1">
    <citation type="journal article" date="2019" name="bioRxiv">
        <title>The Genome of the Zebra Mussel, Dreissena polymorpha: A Resource for Invasive Species Research.</title>
        <authorList>
            <person name="McCartney M.A."/>
            <person name="Auch B."/>
            <person name="Kono T."/>
            <person name="Mallez S."/>
            <person name="Zhang Y."/>
            <person name="Obille A."/>
            <person name="Becker A."/>
            <person name="Abrahante J.E."/>
            <person name="Garbe J."/>
            <person name="Badalamenti J.P."/>
            <person name="Herman A."/>
            <person name="Mangelson H."/>
            <person name="Liachko I."/>
            <person name="Sullivan S."/>
            <person name="Sone E.D."/>
            <person name="Koren S."/>
            <person name="Silverstein K.A.T."/>
            <person name="Beckman K.B."/>
            <person name="Gohl D.M."/>
        </authorList>
    </citation>
    <scope>NUCLEOTIDE SEQUENCE</scope>
    <source>
        <strain evidence="3">Duluth1</strain>
        <tissue evidence="3">Whole animal</tissue>
    </source>
</reference>
<dbReference type="EMBL" id="JAIWYP010000002">
    <property type="protein sequence ID" value="KAH3864942.1"/>
    <property type="molecule type" value="Genomic_DNA"/>
</dbReference>
<feature type="region of interest" description="Disordered" evidence="1">
    <location>
        <begin position="1"/>
        <end position="25"/>
    </location>
</feature>
<gene>
    <name evidence="3" type="ORF">DPMN_027975</name>
    <name evidence="2" type="ORF">DPMN_081846</name>
</gene>
<protein>
    <submittedName>
        <fullName evidence="3">Uncharacterized protein</fullName>
    </submittedName>
</protein>
<keyword evidence="4" id="KW-1185">Reference proteome</keyword>